<dbReference type="OrthoDB" id="284985at2"/>
<dbReference type="KEGG" id="agv:OJF2_46200"/>
<reference evidence="2 3" key="1">
    <citation type="submission" date="2019-08" db="EMBL/GenBank/DDBJ databases">
        <title>Deep-cultivation of Planctomycetes and their phenomic and genomic characterization uncovers novel biology.</title>
        <authorList>
            <person name="Wiegand S."/>
            <person name="Jogler M."/>
            <person name="Boedeker C."/>
            <person name="Pinto D."/>
            <person name="Vollmers J."/>
            <person name="Rivas-Marin E."/>
            <person name="Kohn T."/>
            <person name="Peeters S.H."/>
            <person name="Heuer A."/>
            <person name="Rast P."/>
            <person name="Oberbeckmann S."/>
            <person name="Bunk B."/>
            <person name="Jeske O."/>
            <person name="Meyerdierks A."/>
            <person name="Storesund J.E."/>
            <person name="Kallscheuer N."/>
            <person name="Luecker S."/>
            <person name="Lage O.M."/>
            <person name="Pohl T."/>
            <person name="Merkel B.J."/>
            <person name="Hornburger P."/>
            <person name="Mueller R.-W."/>
            <person name="Bruemmer F."/>
            <person name="Labrenz M."/>
            <person name="Spormann A.M."/>
            <person name="Op den Camp H."/>
            <person name="Overmann J."/>
            <person name="Amann R."/>
            <person name="Jetten M.S.M."/>
            <person name="Mascher T."/>
            <person name="Medema M.H."/>
            <person name="Devos D.P."/>
            <person name="Kaster A.-K."/>
            <person name="Ovreas L."/>
            <person name="Rohde M."/>
            <person name="Galperin M.Y."/>
            <person name="Jogler C."/>
        </authorList>
    </citation>
    <scope>NUCLEOTIDE SEQUENCE [LARGE SCALE GENOMIC DNA]</scope>
    <source>
        <strain evidence="2 3">OJF2</strain>
    </source>
</reference>
<dbReference type="RefSeq" id="WP_148595784.1">
    <property type="nucleotide sequence ID" value="NZ_CP042997.1"/>
</dbReference>
<evidence type="ECO:0000256" key="1">
    <source>
        <dbReference type="SAM" id="MobiDB-lite"/>
    </source>
</evidence>
<evidence type="ECO:0000313" key="3">
    <source>
        <dbReference type="Proteomes" id="UP000324233"/>
    </source>
</evidence>
<protein>
    <submittedName>
        <fullName evidence="2">Uncharacterized protein</fullName>
    </submittedName>
</protein>
<sequence>MSLRHERHYKIAASELASWIESQGTDLWWNVDGDPLLTGQLSLPCPGDELAEELRRIDRPLLVQDRRAAAQGGGEEISARELNDLVTRLGDNLHVRQGAKRPPWADDRLFFLCWEGRADEWMLSEDRETTESIRADAPVAPGTGK</sequence>
<organism evidence="2 3">
    <name type="scientific">Aquisphaera giovannonii</name>
    <dbReference type="NCBI Taxonomy" id="406548"/>
    <lineage>
        <taxon>Bacteria</taxon>
        <taxon>Pseudomonadati</taxon>
        <taxon>Planctomycetota</taxon>
        <taxon>Planctomycetia</taxon>
        <taxon>Isosphaerales</taxon>
        <taxon>Isosphaeraceae</taxon>
        <taxon>Aquisphaera</taxon>
    </lineage>
</organism>
<dbReference type="Proteomes" id="UP000324233">
    <property type="component" value="Chromosome"/>
</dbReference>
<feature type="compositionally biased region" description="Basic and acidic residues" evidence="1">
    <location>
        <begin position="125"/>
        <end position="134"/>
    </location>
</feature>
<proteinExistence type="predicted"/>
<accession>A0A5B9W5Y3</accession>
<keyword evidence="3" id="KW-1185">Reference proteome</keyword>
<evidence type="ECO:0000313" key="2">
    <source>
        <dbReference type="EMBL" id="QEH36062.1"/>
    </source>
</evidence>
<dbReference type="EMBL" id="CP042997">
    <property type="protein sequence ID" value="QEH36062.1"/>
    <property type="molecule type" value="Genomic_DNA"/>
</dbReference>
<name>A0A5B9W5Y3_9BACT</name>
<gene>
    <name evidence="2" type="ORF">OJF2_46200</name>
</gene>
<dbReference type="AlphaFoldDB" id="A0A5B9W5Y3"/>
<feature type="region of interest" description="Disordered" evidence="1">
    <location>
        <begin position="125"/>
        <end position="145"/>
    </location>
</feature>